<name>A0A3R7H150_9STRA</name>
<comment type="caution">
    <text evidence="3">The sequence shown here is derived from an EMBL/GenBank/DDBJ whole genome shotgun (WGS) entry which is preliminary data.</text>
</comment>
<reference evidence="3 4" key="1">
    <citation type="journal article" date="2019" name="Mol. Plant Pathol.">
        <title>Genome sequencing of oomycete isolates from Chile supports the New Zealand origin of Phytophthora kernoviae and makes available the first Nothophytophthora sp. genome.</title>
        <authorList>
            <person name="Studholme D.J."/>
            <person name="Panda P."/>
            <person name="Sanfuentes Von Stowasser E."/>
            <person name="Gonzalez M."/>
            <person name="Hill R."/>
            <person name="Sambles C."/>
            <person name="Grant M."/>
            <person name="Williams N.M."/>
            <person name="McDougal R.L."/>
        </authorList>
    </citation>
    <scope>NUCLEOTIDE SEQUENCE [LARGE SCALE GENOMIC DNA]</scope>
    <source>
        <strain evidence="3">Chile4</strain>
    </source>
</reference>
<keyword evidence="4" id="KW-1185">Reference proteome</keyword>
<evidence type="ECO:0000259" key="2">
    <source>
        <dbReference type="Pfam" id="PF25036"/>
    </source>
</evidence>
<dbReference type="InterPro" id="IPR009543">
    <property type="entry name" value="VPS13_VAB"/>
</dbReference>
<evidence type="ECO:0000313" key="3">
    <source>
        <dbReference type="EMBL" id="RLN83601.1"/>
    </source>
</evidence>
<sequence>MFGEEKDSIVVKVDGCKPTVVADLNKLAAGSTILTLEAEDSEGLGYCLYVNITSHMRKVYREDHQGMITRGNMNEDGELQTYATKYQISLHSCLMFENTLPIRVQYKIVAYGLSEQVVRTGTLSPGEEVPIHDFQLDAILLLRLPEMDSIWSRPINLEWSGPFAVDEENEFSMKLTGSVMDAWHDKSDSIYEHEGYRRSVSEMHRVKVRISNIGPSMVVTLLRDDPPMYMIRNESSSDVFVSQVQCSDEPVVVRSGEFVPFGWMKPDGPWRVACRTGSVIGRHEVISRKYGVYDFANLDRERNIDALRYRMFGSKSKSVAGDIVVDRASRVLVFRDHNPDKPPSYILEVKIIAARLRNEISLKPDSTAEVIAETDNHGLSDIERVSDSYVTSEESEEDAIRRKERDSGAAGMVEIKIPKKAWTRLGVGAKRSIALSYNTAEQARRSLGRVEGHWWEMRDPESGDLVGEVLVALKFRTSVREHIQPSGIFNTSVIIPSIGLSFLHNANSSMVEVAYLSMQRLGLLYSRAGGSSEVVFSLGNLQMDNQMEREVVLGPKVHRVKEGVSVRLRDRWRSFMNYRYRGIFEELDTVNLSVIQFRMLWNSSCHAGEFTHYELIELIMQELEVSTDEKFVVNLISVFQGLEGLTSQHTFEEILNTQLDYAGEFNSGAIVAAAGADERSGVSGGGGKGGATGPAGGAEASGVYIEELAIEAIRINFTMELHGGRYIKTLGPSGRRLAVYLPESNVKDFHLHLTKLSFTHLYETQASVVEKVTRRYSQQAVILVLSGLHTVSVYANPFRIVYRLGHGVVELVRLPARGLASGSPLELISGTYLGVRSLAMNTISASYEIVAGATGILGAVLSPFVPESKRKAFEEDLVAFQRAVIEEVDAFDAAEERTMTKVIVRKPREFNAAGVGLLTVYGPGSVPLEEQERIDHKAVVLLQLWWRRRRRAALLLAEARRLRPESEDVDRVFGSTGQCAVQ</sequence>
<dbReference type="GO" id="GO:0045053">
    <property type="term" value="P:protein retention in Golgi apparatus"/>
    <property type="evidence" value="ECO:0007669"/>
    <property type="project" value="TreeGrafter"/>
</dbReference>
<dbReference type="InterPro" id="IPR026847">
    <property type="entry name" value="VPS13"/>
</dbReference>
<evidence type="ECO:0000256" key="1">
    <source>
        <dbReference type="ARBA" id="ARBA00006545"/>
    </source>
</evidence>
<gene>
    <name evidence="3" type="ORF">BBO99_00001954</name>
</gene>
<dbReference type="GO" id="GO:0006623">
    <property type="term" value="P:protein targeting to vacuole"/>
    <property type="evidence" value="ECO:0007669"/>
    <property type="project" value="TreeGrafter"/>
</dbReference>
<dbReference type="PANTHER" id="PTHR16166:SF93">
    <property type="entry name" value="INTERMEMBRANE LIPID TRANSFER PROTEIN VPS13"/>
    <property type="match status" value="1"/>
</dbReference>
<dbReference type="Proteomes" id="UP000285624">
    <property type="component" value="Unassembled WGS sequence"/>
</dbReference>
<dbReference type="PANTHER" id="PTHR16166">
    <property type="entry name" value="VACUOLAR PROTEIN SORTING-ASSOCIATED PROTEIN VPS13"/>
    <property type="match status" value="1"/>
</dbReference>
<dbReference type="EMBL" id="MBDN02000031">
    <property type="protein sequence ID" value="RLN83601.1"/>
    <property type="molecule type" value="Genomic_DNA"/>
</dbReference>
<dbReference type="AlphaFoldDB" id="A0A3R7H150"/>
<protein>
    <recommendedName>
        <fullName evidence="2">Vacuolar protein sorting-associated protein 13 VPS13 adaptor binding domain-containing protein</fullName>
    </recommendedName>
</protein>
<proteinExistence type="inferred from homology"/>
<feature type="domain" description="Vacuolar protein sorting-associated protein 13 VPS13 adaptor binding" evidence="2">
    <location>
        <begin position="72"/>
        <end position="175"/>
    </location>
</feature>
<comment type="similarity">
    <text evidence="1">Belongs to the VPS13 family.</text>
</comment>
<dbReference type="Pfam" id="PF25036">
    <property type="entry name" value="VPS13_VAB"/>
    <property type="match status" value="1"/>
</dbReference>
<evidence type="ECO:0000313" key="4">
    <source>
        <dbReference type="Proteomes" id="UP000285624"/>
    </source>
</evidence>
<organism evidence="3 4">
    <name type="scientific">Phytophthora kernoviae</name>
    <dbReference type="NCBI Taxonomy" id="325452"/>
    <lineage>
        <taxon>Eukaryota</taxon>
        <taxon>Sar</taxon>
        <taxon>Stramenopiles</taxon>
        <taxon>Oomycota</taxon>
        <taxon>Peronosporomycetes</taxon>
        <taxon>Peronosporales</taxon>
        <taxon>Peronosporaceae</taxon>
        <taxon>Phytophthora</taxon>
    </lineage>
</organism>
<accession>A0A3R7H150</accession>